<evidence type="ECO:0000256" key="1">
    <source>
        <dbReference type="ARBA" id="ARBA00009630"/>
    </source>
</evidence>
<dbReference type="Pfam" id="PF00462">
    <property type="entry name" value="Glutaredoxin"/>
    <property type="match status" value="1"/>
</dbReference>
<dbReference type="EMBL" id="KY709211">
    <property type="protein sequence ID" value="ARO91028.1"/>
    <property type="molecule type" value="Genomic_DNA"/>
</dbReference>
<dbReference type="InterPro" id="IPR036249">
    <property type="entry name" value="Thioredoxin-like_sf"/>
</dbReference>
<dbReference type="InterPro" id="IPR014434">
    <property type="entry name" value="Monothiol_GRX"/>
</dbReference>
<dbReference type="InterPro" id="IPR004480">
    <property type="entry name" value="Monothiol_GRX-rel"/>
</dbReference>
<evidence type="ECO:0000256" key="6">
    <source>
        <dbReference type="ARBA" id="ARBA00023284"/>
    </source>
</evidence>
<dbReference type="PIRSF" id="PIRSF005894">
    <property type="entry name" value="Monothiol_GRX"/>
    <property type="match status" value="1"/>
</dbReference>
<protein>
    <recommendedName>
        <fullName evidence="7">Glutaredoxin</fullName>
    </recommendedName>
</protein>
<keyword evidence="3 8" id="KW-0479">Metal-binding</keyword>
<keyword evidence="5 8" id="KW-0411">Iron-sulfur</keyword>
<evidence type="ECO:0000256" key="4">
    <source>
        <dbReference type="ARBA" id="ARBA00023004"/>
    </source>
</evidence>
<feature type="domain" description="Glutaredoxin" evidence="9">
    <location>
        <begin position="18"/>
        <end position="82"/>
    </location>
</feature>
<evidence type="ECO:0000256" key="8">
    <source>
        <dbReference type="PIRSR" id="PIRSR005894-2"/>
    </source>
</evidence>
<dbReference type="PANTHER" id="PTHR10293">
    <property type="entry name" value="GLUTAREDOXIN FAMILY MEMBER"/>
    <property type="match status" value="1"/>
</dbReference>
<keyword evidence="6" id="KW-0676">Redox-active center</keyword>
<sequence>MDKEIEKRVVKLINSDHVVLFMKGNKLMPMCGFSNTAVQILNSIQIRYQTIDVLEDNTIREGIKLYSNWPTIPQLYVKGEFIGGSDIMLNLYQEGKLQEIIETIIAK</sequence>
<evidence type="ECO:0000256" key="3">
    <source>
        <dbReference type="ARBA" id="ARBA00022723"/>
    </source>
</evidence>
<accession>A0A1X9PU45</accession>
<keyword evidence="10" id="KW-0934">Plastid</keyword>
<name>A0A1X9PU45_9RHOD</name>
<evidence type="ECO:0000259" key="9">
    <source>
        <dbReference type="Pfam" id="PF00462"/>
    </source>
</evidence>
<proteinExistence type="inferred from homology"/>
<dbReference type="InterPro" id="IPR002109">
    <property type="entry name" value="Glutaredoxin"/>
</dbReference>
<reference evidence="10" key="1">
    <citation type="submission" date="2017-03" db="EMBL/GenBank/DDBJ databases">
        <title>The new red algal subphylum Proteorhodophytina comprises the largest and most divergent plastid genomes known.</title>
        <authorList>
            <person name="Munoz-Gomez S.A."/>
            <person name="Mejia-Franco F.G."/>
            <person name="Durnin K."/>
            <person name="Morgan C."/>
            <person name="Grisdale C.J."/>
            <person name="Archibald J.M."/>
            <person name="Slamovits C.H."/>
        </authorList>
    </citation>
    <scope>NUCLEOTIDE SEQUENCE</scope>
    <source>
        <strain evidence="10">UTEX LB2060</strain>
    </source>
</reference>
<dbReference type="CDD" id="cd03028">
    <property type="entry name" value="GRX_PICOT_like"/>
    <property type="match status" value="1"/>
</dbReference>
<dbReference type="AlphaFoldDB" id="A0A1X9PU45"/>
<evidence type="ECO:0000256" key="2">
    <source>
        <dbReference type="ARBA" id="ARBA00022714"/>
    </source>
</evidence>
<dbReference type="GO" id="GO:0015036">
    <property type="term" value="F:disulfide oxidoreductase activity"/>
    <property type="evidence" value="ECO:0007669"/>
    <property type="project" value="InterPro"/>
</dbReference>
<dbReference type="Gene3D" id="3.40.30.10">
    <property type="entry name" value="Glutaredoxin"/>
    <property type="match status" value="1"/>
</dbReference>
<dbReference type="PANTHER" id="PTHR10293:SF72">
    <property type="entry name" value="MONOTHIOL GLUTAREDOXIN-S14, CHLOROPLASTIC"/>
    <property type="match status" value="1"/>
</dbReference>
<comment type="similarity">
    <text evidence="1 7">Belongs to the glutaredoxin family. Monothiol subfamily.</text>
</comment>
<dbReference type="FunFam" id="3.40.30.10:FF:000005">
    <property type="entry name" value="Glutaredoxin 5"/>
    <property type="match status" value="1"/>
</dbReference>
<dbReference type="NCBIfam" id="TIGR00365">
    <property type="entry name" value="Grx4 family monothiol glutaredoxin"/>
    <property type="match status" value="1"/>
</dbReference>
<feature type="binding site" evidence="8">
    <location>
        <position position="31"/>
    </location>
    <ligand>
        <name>[2Fe-2S] cluster</name>
        <dbReference type="ChEBI" id="CHEBI:190135"/>
        <note>ligand shared between dimeric partners</note>
    </ligand>
</feature>
<dbReference type="GO" id="GO:0046872">
    <property type="term" value="F:metal ion binding"/>
    <property type="evidence" value="ECO:0007669"/>
    <property type="project" value="UniProtKB-KW"/>
</dbReference>
<dbReference type="InterPro" id="IPR033658">
    <property type="entry name" value="GRX_PICOT-like"/>
</dbReference>
<dbReference type="SUPFAM" id="SSF52833">
    <property type="entry name" value="Thioredoxin-like"/>
    <property type="match status" value="1"/>
</dbReference>
<dbReference type="PROSITE" id="PS51354">
    <property type="entry name" value="GLUTAREDOXIN_2"/>
    <property type="match status" value="1"/>
</dbReference>
<dbReference type="GO" id="GO:0051537">
    <property type="term" value="F:2 iron, 2 sulfur cluster binding"/>
    <property type="evidence" value="ECO:0007669"/>
    <property type="project" value="UniProtKB-KW"/>
</dbReference>
<geneLocation type="chloroplast" evidence="10"/>
<evidence type="ECO:0000313" key="10">
    <source>
        <dbReference type="EMBL" id="ARO91028.1"/>
    </source>
</evidence>
<organism evidence="10">
    <name type="scientific">Flintiella sanguinaria</name>
    <dbReference type="NCBI Taxonomy" id="101926"/>
    <lineage>
        <taxon>Eukaryota</taxon>
        <taxon>Rhodophyta</taxon>
        <taxon>Bangiophyceae</taxon>
        <taxon>Porphyridiales</taxon>
        <taxon>Porphyridiaceae</taxon>
        <taxon>Flintiella</taxon>
    </lineage>
</organism>
<evidence type="ECO:0000256" key="7">
    <source>
        <dbReference type="PIRNR" id="PIRNR005894"/>
    </source>
</evidence>
<keyword evidence="2 8" id="KW-0001">2Fe-2S</keyword>
<evidence type="ECO:0000256" key="5">
    <source>
        <dbReference type="ARBA" id="ARBA00023014"/>
    </source>
</evidence>
<gene>
    <name evidence="10" type="primary">orf107</name>
</gene>
<keyword evidence="4 8" id="KW-0408">Iron</keyword>
<keyword evidence="10" id="KW-0150">Chloroplast</keyword>